<keyword evidence="1" id="KW-0436">Ligase</keyword>
<organism evidence="6 7">
    <name type="scientific">Donacobius atricapilla</name>
    <dbReference type="NCBI Taxonomy" id="237420"/>
    <lineage>
        <taxon>Eukaryota</taxon>
        <taxon>Metazoa</taxon>
        <taxon>Chordata</taxon>
        <taxon>Craniata</taxon>
        <taxon>Vertebrata</taxon>
        <taxon>Euteleostomi</taxon>
        <taxon>Archelosauria</taxon>
        <taxon>Archosauria</taxon>
        <taxon>Dinosauria</taxon>
        <taxon>Saurischia</taxon>
        <taxon>Theropoda</taxon>
        <taxon>Coelurosauria</taxon>
        <taxon>Aves</taxon>
        <taxon>Neognathae</taxon>
        <taxon>Neoaves</taxon>
        <taxon>Telluraves</taxon>
        <taxon>Australaves</taxon>
        <taxon>Passeriformes</taxon>
        <taxon>Mimidae</taxon>
        <taxon>Donacobius</taxon>
    </lineage>
</organism>
<evidence type="ECO:0000256" key="4">
    <source>
        <dbReference type="ARBA" id="ARBA00022917"/>
    </source>
</evidence>
<evidence type="ECO:0000313" key="7">
    <source>
        <dbReference type="Proteomes" id="UP000660704"/>
    </source>
</evidence>
<accession>A0A851JAF0</accession>
<dbReference type="GO" id="GO:0002161">
    <property type="term" value="F:aminoacyl-tRNA deacylase activity"/>
    <property type="evidence" value="ECO:0007669"/>
    <property type="project" value="InterPro"/>
</dbReference>
<keyword evidence="5" id="KW-0030">Aminoacyl-tRNA synthetase</keyword>
<sequence>QVCPGVTPPTGAVKVTPGHSPQDLALARAHGLPLLSVIADDGTLRPPGGGWLQ</sequence>
<dbReference type="InterPro" id="IPR009008">
    <property type="entry name" value="Val/Leu/Ile-tRNA-synth_edit"/>
</dbReference>
<evidence type="ECO:0000256" key="1">
    <source>
        <dbReference type="ARBA" id="ARBA00022598"/>
    </source>
</evidence>
<dbReference type="SUPFAM" id="SSF50677">
    <property type="entry name" value="ValRS/IleRS/LeuRS editing domain"/>
    <property type="match status" value="1"/>
</dbReference>
<protein>
    <submittedName>
        <fullName evidence="6">SYVM protein</fullName>
    </submittedName>
</protein>
<feature type="non-terminal residue" evidence="6">
    <location>
        <position position="1"/>
    </location>
</feature>
<dbReference type="GO" id="GO:0005524">
    <property type="term" value="F:ATP binding"/>
    <property type="evidence" value="ECO:0007669"/>
    <property type="project" value="UniProtKB-KW"/>
</dbReference>
<reference evidence="6" key="1">
    <citation type="submission" date="2019-09" db="EMBL/GenBank/DDBJ databases">
        <title>Bird 10,000 Genomes (B10K) Project - Family phase.</title>
        <authorList>
            <person name="Zhang G."/>
        </authorList>
    </citation>
    <scope>NUCLEOTIDE SEQUENCE</scope>
    <source>
        <strain evidence="6">B10K-DU-001-63</strain>
        <tissue evidence="6">Muscle</tissue>
    </source>
</reference>
<feature type="non-terminal residue" evidence="6">
    <location>
        <position position="53"/>
    </location>
</feature>
<dbReference type="GO" id="GO:0004812">
    <property type="term" value="F:aminoacyl-tRNA ligase activity"/>
    <property type="evidence" value="ECO:0007669"/>
    <property type="project" value="UniProtKB-KW"/>
</dbReference>
<evidence type="ECO:0000256" key="5">
    <source>
        <dbReference type="ARBA" id="ARBA00023146"/>
    </source>
</evidence>
<evidence type="ECO:0000313" key="6">
    <source>
        <dbReference type="EMBL" id="NXB75380.1"/>
    </source>
</evidence>
<dbReference type="Gene3D" id="3.90.740.10">
    <property type="entry name" value="Valyl/Leucyl/Isoleucyl-tRNA synthetase, editing domain"/>
    <property type="match status" value="1"/>
</dbReference>
<dbReference type="GO" id="GO:0006418">
    <property type="term" value="P:tRNA aminoacylation for protein translation"/>
    <property type="evidence" value="ECO:0007669"/>
    <property type="project" value="InterPro"/>
</dbReference>
<dbReference type="Proteomes" id="UP000660704">
    <property type="component" value="Unassembled WGS sequence"/>
</dbReference>
<comment type="caution">
    <text evidence="6">The sequence shown here is derived from an EMBL/GenBank/DDBJ whole genome shotgun (WGS) entry which is preliminary data.</text>
</comment>
<keyword evidence="7" id="KW-1185">Reference proteome</keyword>
<name>A0A851JAF0_9PASS</name>
<evidence type="ECO:0000256" key="2">
    <source>
        <dbReference type="ARBA" id="ARBA00022741"/>
    </source>
</evidence>
<evidence type="ECO:0000256" key="3">
    <source>
        <dbReference type="ARBA" id="ARBA00022840"/>
    </source>
</evidence>
<dbReference type="EMBL" id="WBMY01008356">
    <property type="protein sequence ID" value="NXB75380.1"/>
    <property type="molecule type" value="Genomic_DNA"/>
</dbReference>
<keyword evidence="3" id="KW-0067">ATP-binding</keyword>
<proteinExistence type="predicted"/>
<dbReference type="AlphaFoldDB" id="A0A851JAF0"/>
<keyword evidence="4" id="KW-0648">Protein biosynthesis</keyword>
<keyword evidence="2" id="KW-0547">Nucleotide-binding</keyword>
<gene>
    <name evidence="6" type="primary">Vars2</name>
    <name evidence="6" type="ORF">DONATR_R15302</name>
</gene>